<gene>
    <name evidence="1" type="ORF">MRB53_031960</name>
</gene>
<evidence type="ECO:0000313" key="2">
    <source>
        <dbReference type="Proteomes" id="UP001234297"/>
    </source>
</evidence>
<evidence type="ECO:0000313" key="1">
    <source>
        <dbReference type="EMBL" id="KAJ8623431.1"/>
    </source>
</evidence>
<reference evidence="1 2" key="1">
    <citation type="journal article" date="2022" name="Hortic Res">
        <title>A haplotype resolved chromosomal level avocado genome allows analysis of novel avocado genes.</title>
        <authorList>
            <person name="Nath O."/>
            <person name="Fletcher S.J."/>
            <person name="Hayward A."/>
            <person name="Shaw L.M."/>
            <person name="Masouleh A.K."/>
            <person name="Furtado A."/>
            <person name="Henry R.J."/>
            <person name="Mitter N."/>
        </authorList>
    </citation>
    <scope>NUCLEOTIDE SEQUENCE [LARGE SCALE GENOMIC DNA]</scope>
    <source>
        <strain evidence="2">cv. Hass</strain>
    </source>
</reference>
<proteinExistence type="predicted"/>
<dbReference type="Proteomes" id="UP001234297">
    <property type="component" value="Chromosome 10"/>
</dbReference>
<sequence length="502" mass="55900">MAAAAAASSSSAISERRGIPGASFVEDVQTYLTQSGLDVNSALAFLQERLQQYKLVEMKLLAQQRDLQAKIPDIEKCLDIVATLQAKKGTGEALIADFEVSEGIYSRARIEDSDSVCLWLGANVMLEYSCEEANALLQKNLENAKASLEVLIADLQFLRDQVTITQVTIARVYNWDVHQRRKQAAPRRIHEESVLSLALDTLRTSPRPRRHGLRLNSMPNHLFDQLVSIGRLSTDYQDGGGDAVGPANAALDEALDVDIGVAVEFEEDEEEEDSDYDLVQEEGDGPELNGNGAMQMGGGIDEDDAGVETNDGLMLNVRDIDAYWLQRKISQAYEKIDPQHCQKLAEDVLKILTEGGDDSDVENRLLHATRAARKESQKNLDKSIREEAKLLKDESGGDGDRDRRVVDREVENRWSEGRLQLLDLNSLAFGLLMANNKSELLQSSFWVNRKGCEEVHVPRLKPQPLAVDEELIKISVMPDWAQPAFEGMKQLNRVLGKQMLQC</sequence>
<organism evidence="1 2">
    <name type="scientific">Persea americana</name>
    <name type="common">Avocado</name>
    <dbReference type="NCBI Taxonomy" id="3435"/>
    <lineage>
        <taxon>Eukaryota</taxon>
        <taxon>Viridiplantae</taxon>
        <taxon>Streptophyta</taxon>
        <taxon>Embryophyta</taxon>
        <taxon>Tracheophyta</taxon>
        <taxon>Spermatophyta</taxon>
        <taxon>Magnoliopsida</taxon>
        <taxon>Magnoliidae</taxon>
        <taxon>Laurales</taxon>
        <taxon>Lauraceae</taxon>
        <taxon>Persea</taxon>
    </lineage>
</organism>
<name>A0ACC2KQL2_PERAE</name>
<keyword evidence="2" id="KW-1185">Reference proteome</keyword>
<accession>A0ACC2KQL2</accession>
<dbReference type="EMBL" id="CM056818">
    <property type="protein sequence ID" value="KAJ8623431.1"/>
    <property type="molecule type" value="Genomic_DNA"/>
</dbReference>
<protein>
    <submittedName>
        <fullName evidence="1">Uncharacterized protein</fullName>
    </submittedName>
</protein>
<comment type="caution">
    <text evidence="1">The sequence shown here is derived from an EMBL/GenBank/DDBJ whole genome shotgun (WGS) entry which is preliminary data.</text>
</comment>